<dbReference type="InterPro" id="IPR036852">
    <property type="entry name" value="Peptidase_S8/S53_dom_sf"/>
</dbReference>
<dbReference type="InterPro" id="IPR034073">
    <property type="entry name" value="Subtilisin_DY-like_dom"/>
</dbReference>
<dbReference type="GeneID" id="74527307"/>
<evidence type="ECO:0000256" key="2">
    <source>
        <dbReference type="ARBA" id="ARBA00022670"/>
    </source>
</evidence>
<evidence type="ECO:0000256" key="4">
    <source>
        <dbReference type="ARBA" id="ARBA00022825"/>
    </source>
</evidence>
<dbReference type="PANTHER" id="PTHR43806">
    <property type="entry name" value="PEPTIDASE S8"/>
    <property type="match status" value="1"/>
</dbReference>
<evidence type="ECO:0000256" key="6">
    <source>
        <dbReference type="SAM" id="MobiDB-lite"/>
    </source>
</evidence>
<dbReference type="PRINTS" id="PR00723">
    <property type="entry name" value="SUBTILISIN"/>
</dbReference>
<keyword evidence="3" id="KW-0378">Hydrolase</keyword>
<keyword evidence="4" id="KW-0720">Serine protease</keyword>
<comment type="similarity">
    <text evidence="1 5">Belongs to the peptidase S8 family.</text>
</comment>
<dbReference type="InterPro" id="IPR015500">
    <property type="entry name" value="Peptidase_S8_subtilisin-rel"/>
</dbReference>
<evidence type="ECO:0000313" key="9">
    <source>
        <dbReference type="Proteomes" id="UP001058330"/>
    </source>
</evidence>
<dbReference type="Gene3D" id="3.40.50.200">
    <property type="entry name" value="Peptidase S8/S53 domain"/>
    <property type="match status" value="1"/>
</dbReference>
<dbReference type="InterPro" id="IPR000209">
    <property type="entry name" value="Peptidase_S8/S53_dom"/>
</dbReference>
<dbReference type="PANTHER" id="PTHR43806:SF11">
    <property type="entry name" value="CEREVISIN-RELATED"/>
    <property type="match status" value="1"/>
</dbReference>
<evidence type="ECO:0000256" key="5">
    <source>
        <dbReference type="PROSITE-ProRule" id="PRU01240"/>
    </source>
</evidence>
<dbReference type="PROSITE" id="PS00138">
    <property type="entry name" value="SUBTILASE_SER"/>
    <property type="match status" value="1"/>
</dbReference>
<evidence type="ECO:0000259" key="7">
    <source>
        <dbReference type="Pfam" id="PF00082"/>
    </source>
</evidence>
<feature type="domain" description="Peptidase S8/S53" evidence="7">
    <location>
        <begin position="207"/>
        <end position="459"/>
    </location>
</feature>
<comment type="caution">
    <text evidence="5">Lacks conserved residue(s) required for the propagation of feature annotation.</text>
</comment>
<dbReference type="PROSITE" id="PS51892">
    <property type="entry name" value="SUBTILASE"/>
    <property type="match status" value="1"/>
</dbReference>
<organism evidence="8 9">
    <name type="scientific">Haloferax larsenii</name>
    <dbReference type="NCBI Taxonomy" id="302484"/>
    <lineage>
        <taxon>Archaea</taxon>
        <taxon>Methanobacteriati</taxon>
        <taxon>Methanobacteriota</taxon>
        <taxon>Stenosarchaea group</taxon>
        <taxon>Halobacteria</taxon>
        <taxon>Halobacteriales</taxon>
        <taxon>Haloferacaceae</taxon>
        <taxon>Haloferax</taxon>
    </lineage>
</organism>
<dbReference type="InterPro" id="IPR050131">
    <property type="entry name" value="Peptidase_S8_subtilisin-like"/>
</dbReference>
<evidence type="ECO:0000313" key="8">
    <source>
        <dbReference type="EMBL" id="UVE50406.1"/>
    </source>
</evidence>
<dbReference type="CDD" id="cd04843">
    <property type="entry name" value="Peptidases_S8_11"/>
    <property type="match status" value="1"/>
</dbReference>
<evidence type="ECO:0000256" key="1">
    <source>
        <dbReference type="ARBA" id="ARBA00011073"/>
    </source>
</evidence>
<dbReference type="RefSeq" id="WP_258302522.1">
    <property type="nucleotide sequence ID" value="NZ_CP078063.1"/>
</dbReference>
<evidence type="ECO:0000256" key="3">
    <source>
        <dbReference type="ARBA" id="ARBA00022801"/>
    </source>
</evidence>
<dbReference type="EMBL" id="CP078063">
    <property type="protein sequence ID" value="UVE50406.1"/>
    <property type="molecule type" value="Genomic_DNA"/>
</dbReference>
<sequence>MNPNTRDAEAVRGKPELVMVAKSDVELRARPDGLTSAANADLSPLSDVLDDEGATIEPLFGTTEERLRADVEAVASESDMDVPDLSLYYTVDADEDRMEAVAKRLNELDAVEAAYVKPPAEPAEAVGEAEVEALNDMTPAIESPPVNTPDFTPRQGYLDSAPDGIDARYAWQFPGGRGQGVDVIDLEWGWNFSHEDHQNNQGGVVGGSNSPYDNHGTAVIGEIGGDQNGLGVTGIASEANVSAVAFSMATARAIRLAANRLHRGDIMLLEIHRPGPRNNFQQRGDQDGYIAIEWWPDDWAAIRYAVAKGVIVVEAAGNGDENLDDAIYDNRPSWFPSDWSNPFRRGDRDSGAIVVGAGAPPSGTHGNDWGPDRSRLGFSNYGSILDAQGWGREVTTTGYGDLQGGSNKNEWYTDQFSGTSSASPIVVGALACVQGILRRDSQAQLSPLRARELLRSTGTPQQDAPGRPSSQRIGNRPDLRELIPNALQTSDWTGVQFRGTVPANSTRRWFTWGWPAQWHVLWTVVPTSPDPGGPQISWNVEVERATHENITYWISITNKTGSSVDVEARYAVLGET</sequence>
<name>A0ABY5RDJ9_HALLR</name>
<dbReference type="SUPFAM" id="SSF52743">
    <property type="entry name" value="Subtilisin-like"/>
    <property type="match status" value="1"/>
</dbReference>
<keyword evidence="2" id="KW-0645">Protease</keyword>
<feature type="region of interest" description="Disordered" evidence="6">
    <location>
        <begin position="455"/>
        <end position="477"/>
    </location>
</feature>
<dbReference type="InterPro" id="IPR023828">
    <property type="entry name" value="Peptidase_S8_Ser-AS"/>
</dbReference>
<accession>A0ABY5RDJ9</accession>
<keyword evidence="9" id="KW-1185">Reference proteome</keyword>
<dbReference type="Pfam" id="PF00082">
    <property type="entry name" value="Peptidase_S8"/>
    <property type="match status" value="1"/>
</dbReference>
<feature type="compositionally biased region" description="Polar residues" evidence="6">
    <location>
        <begin position="456"/>
        <end position="473"/>
    </location>
</feature>
<reference evidence="8" key="1">
    <citation type="submission" date="2021-07" db="EMBL/GenBank/DDBJ databases">
        <title>Studies on halocins as antimicrobial molecules from haloarchaea.</title>
        <authorList>
            <person name="Kumar S."/>
            <person name="Khare S.K."/>
        </authorList>
    </citation>
    <scope>NUCLEOTIDE SEQUENCE</scope>
    <source>
        <strain evidence="8">NCIM 5678</strain>
    </source>
</reference>
<protein>
    <submittedName>
        <fullName evidence="8">S8 family serine peptidase</fullName>
    </submittedName>
</protein>
<dbReference type="Proteomes" id="UP001058330">
    <property type="component" value="Chromosome"/>
</dbReference>
<gene>
    <name evidence="8" type="ORF">KU306_00405</name>
</gene>
<proteinExistence type="inferred from homology"/>